<dbReference type="AlphaFoldDB" id="A0A3A0VIZ5"/>
<organism evidence="4 5">
    <name type="scientific">Staphylococcus gallinarum</name>
    <dbReference type="NCBI Taxonomy" id="1293"/>
    <lineage>
        <taxon>Bacteria</taxon>
        <taxon>Bacillati</taxon>
        <taxon>Bacillota</taxon>
        <taxon>Bacilli</taxon>
        <taxon>Bacillales</taxon>
        <taxon>Staphylococcaceae</taxon>
        <taxon>Staphylococcus</taxon>
    </lineage>
</organism>
<evidence type="ECO:0000313" key="4">
    <source>
        <dbReference type="EMBL" id="RIP33997.1"/>
    </source>
</evidence>
<proteinExistence type="predicted"/>
<feature type="domain" description="N-acetyltransferase" evidence="3">
    <location>
        <begin position="1"/>
        <end position="135"/>
    </location>
</feature>
<protein>
    <submittedName>
        <fullName evidence="4">GNAT family N-acetyltransferase</fullName>
    </submittedName>
</protein>
<dbReference type="OrthoDB" id="162775at2"/>
<keyword evidence="2" id="KW-0012">Acyltransferase</keyword>
<sequence length="149" mass="16700">MFYKVSEISEVPFDLLLMADPSRKHIVKCLAEGSCYVLSDNSNIIGSCIIKALSSDVLEITNIAVIESKQGQGLGKFIIDKICRQAEQEGYKSIRVATGNSSIGQLAFYQKVGFRITGVELDYFINNYEEVIYEYGILCRDLIKLVKEL</sequence>
<accession>A0A3A0VIZ5</accession>
<evidence type="ECO:0000256" key="2">
    <source>
        <dbReference type="ARBA" id="ARBA00023315"/>
    </source>
</evidence>
<evidence type="ECO:0000256" key="1">
    <source>
        <dbReference type="ARBA" id="ARBA00022679"/>
    </source>
</evidence>
<dbReference type="CDD" id="cd04301">
    <property type="entry name" value="NAT_SF"/>
    <property type="match status" value="1"/>
</dbReference>
<dbReference type="Pfam" id="PF00583">
    <property type="entry name" value="Acetyltransf_1"/>
    <property type="match status" value="1"/>
</dbReference>
<dbReference type="PROSITE" id="PS51186">
    <property type="entry name" value="GNAT"/>
    <property type="match status" value="1"/>
</dbReference>
<dbReference type="RefSeq" id="WP_119485409.1">
    <property type="nucleotide sequence ID" value="NZ_QYJN01000004.1"/>
</dbReference>
<keyword evidence="1 4" id="KW-0808">Transferase</keyword>
<dbReference type="PANTHER" id="PTHR43420">
    <property type="entry name" value="ACETYLTRANSFERASE"/>
    <property type="match status" value="1"/>
</dbReference>
<dbReference type="GO" id="GO:0016747">
    <property type="term" value="F:acyltransferase activity, transferring groups other than amino-acyl groups"/>
    <property type="evidence" value="ECO:0007669"/>
    <property type="project" value="InterPro"/>
</dbReference>
<dbReference type="InterPro" id="IPR016181">
    <property type="entry name" value="Acyl_CoA_acyltransferase"/>
</dbReference>
<dbReference type="InterPro" id="IPR050680">
    <property type="entry name" value="YpeA/RimI_acetyltransf"/>
</dbReference>
<dbReference type="PANTHER" id="PTHR43420:SF52">
    <property type="entry name" value="N-ACETYLTRANSFERASE YODP"/>
    <property type="match status" value="1"/>
</dbReference>
<evidence type="ECO:0000259" key="3">
    <source>
        <dbReference type="PROSITE" id="PS51186"/>
    </source>
</evidence>
<name>A0A3A0VIZ5_STAGA</name>
<dbReference type="Gene3D" id="3.40.630.30">
    <property type="match status" value="1"/>
</dbReference>
<dbReference type="Proteomes" id="UP000265541">
    <property type="component" value="Unassembled WGS sequence"/>
</dbReference>
<gene>
    <name evidence="4" type="ORF">BUZ14_08075</name>
</gene>
<dbReference type="EMBL" id="QYJN01000004">
    <property type="protein sequence ID" value="RIP33997.1"/>
    <property type="molecule type" value="Genomic_DNA"/>
</dbReference>
<dbReference type="SUPFAM" id="SSF55729">
    <property type="entry name" value="Acyl-CoA N-acyltransferases (Nat)"/>
    <property type="match status" value="1"/>
</dbReference>
<evidence type="ECO:0000313" key="5">
    <source>
        <dbReference type="Proteomes" id="UP000265541"/>
    </source>
</evidence>
<comment type="caution">
    <text evidence="4">The sequence shown here is derived from an EMBL/GenBank/DDBJ whole genome shotgun (WGS) entry which is preliminary data.</text>
</comment>
<reference evidence="4 5" key="1">
    <citation type="journal article" date="2016" name="Front. Microbiol.">
        <title>Comprehensive Phylogenetic Analysis of Bovine Non-aureus Staphylococci Species Based on Whole-Genome Sequencing.</title>
        <authorList>
            <person name="Naushad S."/>
            <person name="Barkema H.W."/>
            <person name="Luby C."/>
            <person name="Condas L.A."/>
            <person name="Nobrega D.B."/>
            <person name="Carson D.A."/>
            <person name="De Buck J."/>
        </authorList>
    </citation>
    <scope>NUCLEOTIDE SEQUENCE [LARGE SCALE GENOMIC DNA]</scope>
    <source>
        <strain evidence="4 5">SNUC 4781</strain>
    </source>
</reference>
<dbReference type="InterPro" id="IPR000182">
    <property type="entry name" value="GNAT_dom"/>
</dbReference>